<feature type="transmembrane region" description="Helical" evidence="7">
    <location>
        <begin position="191"/>
        <end position="213"/>
    </location>
</feature>
<name>H6SM87_PARPM</name>
<dbReference type="PATRIC" id="fig|1150469.3.peg.191"/>
<dbReference type="eggNOG" id="COG2966">
    <property type="taxonomic scope" value="Bacteria"/>
</dbReference>
<feature type="transmembrane region" description="Helical" evidence="7">
    <location>
        <begin position="219"/>
        <end position="243"/>
    </location>
</feature>
<evidence type="ECO:0000256" key="5">
    <source>
        <dbReference type="ARBA" id="ARBA00023136"/>
    </source>
</evidence>
<protein>
    <recommendedName>
        <fullName evidence="8">Threonine/serine exporter-like N-terminal domain-containing protein</fullName>
    </recommendedName>
</protein>
<feature type="domain" description="Threonine/serine exporter-like N-terminal" evidence="8">
    <location>
        <begin position="36"/>
        <end position="271"/>
    </location>
</feature>
<dbReference type="RefSeq" id="WP_014413410.1">
    <property type="nucleotide sequence ID" value="NC_017059.1"/>
</dbReference>
<keyword evidence="4 7" id="KW-1133">Transmembrane helix</keyword>
<evidence type="ECO:0000256" key="4">
    <source>
        <dbReference type="ARBA" id="ARBA00022989"/>
    </source>
</evidence>
<dbReference type="STRING" id="1150469.RSPPHO_00144"/>
<dbReference type="KEGG" id="rpm:RSPPHO_00144"/>
<keyword evidence="2" id="KW-1003">Cell membrane</keyword>
<comment type="similarity">
    <text evidence="6">Belongs to the ThrE exporter (TC 2.A.79) family.</text>
</comment>
<dbReference type="GO" id="GO:0015744">
    <property type="term" value="P:succinate transport"/>
    <property type="evidence" value="ECO:0007669"/>
    <property type="project" value="TreeGrafter"/>
</dbReference>
<dbReference type="EMBL" id="HE663493">
    <property type="protein sequence ID" value="CCG06770.1"/>
    <property type="molecule type" value="Genomic_DNA"/>
</dbReference>
<comment type="subcellular location">
    <subcellularLocation>
        <location evidence="1">Cell membrane</location>
        <topology evidence="1">Multi-pass membrane protein</topology>
    </subcellularLocation>
</comment>
<dbReference type="InterPro" id="IPR050539">
    <property type="entry name" value="ThrE_Dicarb/AminoAcid_Exp"/>
</dbReference>
<evidence type="ECO:0000313" key="10">
    <source>
        <dbReference type="Proteomes" id="UP000033220"/>
    </source>
</evidence>
<sequence>MTASLDPTAPSSLGPDPLAPDLGVMAHRRLEAIGLVALRLGQLLMESGARSGIVDTATTSLARALGAADAEARAGYASLTLTVRHGVNSITRMVGVGPHGVNHRLEHALRSLVRRVMDAPAPPETVQIEIERLARETPRHPRLLTASAVGLACAAFAHLLGADPLGVAAVAPVAALAQGLRVGLHHRKVNTFLIAFFIAFGSAAGAGALARLLESTSVGIAMVAATLLLVPGVPALNALGDILEGHPTLGTARLVAVLTHLIFLSIGLWTASLVVGLPLVPGA</sequence>
<feature type="transmembrane region" description="Helical" evidence="7">
    <location>
        <begin position="166"/>
        <end position="184"/>
    </location>
</feature>
<evidence type="ECO:0000259" key="8">
    <source>
        <dbReference type="Pfam" id="PF06738"/>
    </source>
</evidence>
<evidence type="ECO:0000256" key="7">
    <source>
        <dbReference type="SAM" id="Phobius"/>
    </source>
</evidence>
<evidence type="ECO:0000256" key="3">
    <source>
        <dbReference type="ARBA" id="ARBA00022692"/>
    </source>
</evidence>
<dbReference type="Proteomes" id="UP000033220">
    <property type="component" value="Chromosome DSM 122"/>
</dbReference>
<evidence type="ECO:0000256" key="2">
    <source>
        <dbReference type="ARBA" id="ARBA00022475"/>
    </source>
</evidence>
<evidence type="ECO:0000256" key="1">
    <source>
        <dbReference type="ARBA" id="ARBA00004651"/>
    </source>
</evidence>
<dbReference type="PANTHER" id="PTHR34390">
    <property type="entry name" value="UPF0442 PROTEIN YJJB-RELATED"/>
    <property type="match status" value="1"/>
</dbReference>
<reference evidence="9 10" key="1">
    <citation type="submission" date="2012-02" db="EMBL/GenBank/DDBJ databases">
        <title>Shotgun genome sequence of Phaeospirillum photometricum DSM 122.</title>
        <authorList>
            <person name="Duquesne K."/>
            <person name="Sturgis J."/>
        </authorList>
    </citation>
    <scope>NUCLEOTIDE SEQUENCE [LARGE SCALE GENOMIC DNA]</scope>
    <source>
        <strain evidence="10">DSM122</strain>
    </source>
</reference>
<dbReference type="HOGENOM" id="CLU_070277_1_0_5"/>
<dbReference type="PANTHER" id="PTHR34390:SF2">
    <property type="entry name" value="SUCCINATE TRANSPORTER SUBUNIT YJJP-RELATED"/>
    <property type="match status" value="1"/>
</dbReference>
<evidence type="ECO:0000313" key="9">
    <source>
        <dbReference type="EMBL" id="CCG06770.1"/>
    </source>
</evidence>
<proteinExistence type="inferred from homology"/>
<feature type="transmembrane region" description="Helical" evidence="7">
    <location>
        <begin position="255"/>
        <end position="280"/>
    </location>
</feature>
<accession>H6SM87</accession>
<keyword evidence="3 7" id="KW-0812">Transmembrane</keyword>
<dbReference type="GO" id="GO:0022857">
    <property type="term" value="F:transmembrane transporter activity"/>
    <property type="evidence" value="ECO:0007669"/>
    <property type="project" value="InterPro"/>
</dbReference>
<dbReference type="OrthoDB" id="9813917at2"/>
<keyword evidence="10" id="KW-1185">Reference proteome</keyword>
<dbReference type="AlphaFoldDB" id="H6SM87"/>
<dbReference type="InterPro" id="IPR010619">
    <property type="entry name" value="ThrE-like_N"/>
</dbReference>
<organism evidence="9 10">
    <name type="scientific">Pararhodospirillum photometricum DSM 122</name>
    <dbReference type="NCBI Taxonomy" id="1150469"/>
    <lineage>
        <taxon>Bacteria</taxon>
        <taxon>Pseudomonadati</taxon>
        <taxon>Pseudomonadota</taxon>
        <taxon>Alphaproteobacteria</taxon>
        <taxon>Rhodospirillales</taxon>
        <taxon>Rhodospirillaceae</taxon>
        <taxon>Pararhodospirillum</taxon>
    </lineage>
</organism>
<gene>
    <name evidence="9" type="ORF">RSPPHO_00144</name>
</gene>
<dbReference type="Pfam" id="PF06738">
    <property type="entry name" value="ThrE"/>
    <property type="match status" value="1"/>
</dbReference>
<dbReference type="GO" id="GO:0005886">
    <property type="term" value="C:plasma membrane"/>
    <property type="evidence" value="ECO:0007669"/>
    <property type="project" value="UniProtKB-SubCell"/>
</dbReference>
<evidence type="ECO:0000256" key="6">
    <source>
        <dbReference type="ARBA" id="ARBA00034125"/>
    </source>
</evidence>
<feature type="transmembrane region" description="Helical" evidence="7">
    <location>
        <begin position="143"/>
        <end position="160"/>
    </location>
</feature>
<keyword evidence="5 7" id="KW-0472">Membrane</keyword>